<reference evidence="1 2" key="1">
    <citation type="submission" date="2023-03" db="EMBL/GenBank/DDBJ databases">
        <title>Genome sequence of Lichtheimia ornata CBS 291.66.</title>
        <authorList>
            <person name="Mohabir J.T."/>
            <person name="Shea T.P."/>
            <person name="Kurbessoian T."/>
            <person name="Berby B."/>
            <person name="Fontaine J."/>
            <person name="Livny J."/>
            <person name="Gnirke A."/>
            <person name="Stajich J.E."/>
            <person name="Cuomo C.A."/>
        </authorList>
    </citation>
    <scope>NUCLEOTIDE SEQUENCE [LARGE SCALE GENOMIC DNA]</scope>
    <source>
        <strain evidence="1">CBS 291.66</strain>
    </source>
</reference>
<protein>
    <submittedName>
        <fullName evidence="1">Uncharacterized protein</fullName>
    </submittedName>
</protein>
<sequence>MSDPIIRITFDQSKHDQMESPHPFVLILYTSLPFHQSAAWRMLMTSLVFLRTPTEWQYSVTKYLTTYKLASNGKVNSQQDRGFPHWYEL</sequence>
<dbReference type="EMBL" id="JARTCD010000066">
    <property type="protein sequence ID" value="KAJ8654129.1"/>
    <property type="molecule type" value="Genomic_DNA"/>
</dbReference>
<organism evidence="1 2">
    <name type="scientific">Lichtheimia ornata</name>
    <dbReference type="NCBI Taxonomy" id="688661"/>
    <lineage>
        <taxon>Eukaryota</taxon>
        <taxon>Fungi</taxon>
        <taxon>Fungi incertae sedis</taxon>
        <taxon>Mucoromycota</taxon>
        <taxon>Mucoromycotina</taxon>
        <taxon>Mucoromycetes</taxon>
        <taxon>Mucorales</taxon>
        <taxon>Lichtheimiaceae</taxon>
        <taxon>Lichtheimia</taxon>
    </lineage>
</organism>
<dbReference type="GeneID" id="83217608"/>
<dbReference type="AlphaFoldDB" id="A0AAD7UV43"/>
<dbReference type="Proteomes" id="UP001234581">
    <property type="component" value="Unassembled WGS sequence"/>
</dbReference>
<comment type="caution">
    <text evidence="1">The sequence shown here is derived from an EMBL/GenBank/DDBJ whole genome shotgun (WGS) entry which is preliminary data.</text>
</comment>
<keyword evidence="2" id="KW-1185">Reference proteome</keyword>
<name>A0AAD7UV43_9FUNG</name>
<proteinExistence type="predicted"/>
<gene>
    <name evidence="1" type="ORF">O0I10_010204</name>
</gene>
<evidence type="ECO:0000313" key="2">
    <source>
        <dbReference type="Proteomes" id="UP001234581"/>
    </source>
</evidence>
<evidence type="ECO:0000313" key="1">
    <source>
        <dbReference type="EMBL" id="KAJ8654129.1"/>
    </source>
</evidence>
<dbReference type="RefSeq" id="XP_058339043.1">
    <property type="nucleotide sequence ID" value="XM_058490187.1"/>
</dbReference>
<accession>A0AAD7UV43</accession>